<dbReference type="EMBL" id="PREU01000018">
    <property type="protein sequence ID" value="PPA72934.1"/>
    <property type="molecule type" value="Genomic_DNA"/>
</dbReference>
<protein>
    <recommendedName>
        <fullName evidence="1">Tle cognate immunity protein 4 C-terminal domain-containing protein</fullName>
    </recommendedName>
</protein>
<dbReference type="AlphaFoldDB" id="A0A2S5GJ34"/>
<accession>A0A2S5GJ34</accession>
<proteinExistence type="predicted"/>
<evidence type="ECO:0000259" key="1">
    <source>
        <dbReference type="Pfam" id="PF18426"/>
    </source>
</evidence>
<name>A0A2S5GJ34_9BURK</name>
<dbReference type="Proteomes" id="UP000239990">
    <property type="component" value="Unassembled WGS sequence"/>
</dbReference>
<evidence type="ECO:0000313" key="2">
    <source>
        <dbReference type="EMBL" id="PPA72934.1"/>
    </source>
</evidence>
<gene>
    <name evidence="2" type="ORF">C4E15_27450</name>
</gene>
<dbReference type="InterPro" id="IPR041290">
    <property type="entry name" value="Tli4_C"/>
</dbReference>
<organism evidence="2 3">
    <name type="scientific">Achromobacter spanius</name>
    <dbReference type="NCBI Taxonomy" id="217203"/>
    <lineage>
        <taxon>Bacteria</taxon>
        <taxon>Pseudomonadati</taxon>
        <taxon>Pseudomonadota</taxon>
        <taxon>Betaproteobacteria</taxon>
        <taxon>Burkholderiales</taxon>
        <taxon>Alcaligenaceae</taxon>
        <taxon>Achromobacter</taxon>
    </lineage>
</organism>
<comment type="caution">
    <text evidence="2">The sequence shown here is derived from an EMBL/GenBank/DDBJ whole genome shotgun (WGS) entry which is preliminary data.</text>
</comment>
<feature type="domain" description="Tle cognate immunity protein 4 C-terminal" evidence="1">
    <location>
        <begin position="18"/>
        <end position="179"/>
    </location>
</feature>
<evidence type="ECO:0000313" key="3">
    <source>
        <dbReference type="Proteomes" id="UP000239990"/>
    </source>
</evidence>
<dbReference type="Pfam" id="PF18426">
    <property type="entry name" value="Tli4_C"/>
    <property type="match status" value="1"/>
</dbReference>
<sequence length="243" mass="26239">MQRAKTWTSNLRSREPLEIPTDPGFCIDGAFIAGSAFQVESFRIGVTFPNHPGAQFLFRSSTGAEENRLLERMGGFLMGVAKLVAGMTTLRKGERNVGPIQAEEYATAGSQEGQRLYSFTWESQGKDDSITEPNLAAQLGVLERNRDNQGNPPPPAFASDAEAVALWDAIVESIRLRPGAAGASSSQGNASTGMTAVSGTPCPWPGIWKCDGEAQEPEQTFMHGQILPLVDGRVVPWRLVKAF</sequence>
<reference evidence="2 3" key="1">
    <citation type="submission" date="2018-02" db="EMBL/GenBank/DDBJ databases">
        <title>Draft Genome of Achromobacter spanius stain 6.</title>
        <authorList>
            <person name="Gunasekera T.S."/>
            <person name="Radwan O."/>
            <person name="Ruiz O.N."/>
        </authorList>
    </citation>
    <scope>NUCLEOTIDE SEQUENCE [LARGE SCALE GENOMIC DNA]</scope>
    <source>
        <strain evidence="2 3">6</strain>
    </source>
</reference>